<dbReference type="InterPro" id="IPR001920">
    <property type="entry name" value="Asp/Glu_race"/>
</dbReference>
<dbReference type="Gene3D" id="3.40.50.1860">
    <property type="match status" value="2"/>
</dbReference>
<organism evidence="3 4">
    <name type="scientific">Klebsiella oxytoca</name>
    <dbReference type="NCBI Taxonomy" id="571"/>
    <lineage>
        <taxon>Bacteria</taxon>
        <taxon>Pseudomonadati</taxon>
        <taxon>Pseudomonadota</taxon>
        <taxon>Gammaproteobacteria</taxon>
        <taxon>Enterobacterales</taxon>
        <taxon>Enterobacteriaceae</taxon>
        <taxon>Klebsiella/Raoultella group</taxon>
        <taxon>Klebsiella</taxon>
    </lineage>
</organism>
<dbReference type="Pfam" id="PF01177">
    <property type="entry name" value="Asp_Glu_race"/>
    <property type="match status" value="1"/>
</dbReference>
<accession>A0A318FCW3</accession>
<dbReference type="InterPro" id="IPR004380">
    <property type="entry name" value="Asp_race"/>
</dbReference>
<dbReference type="PANTHER" id="PTHR21198:SF7">
    <property type="entry name" value="ASPARTATE-GLUTAMATE RACEMASE FAMILY"/>
    <property type="match status" value="1"/>
</dbReference>
<dbReference type="InterPro" id="IPR015942">
    <property type="entry name" value="Asp/Glu/hydantoin_racemase"/>
</dbReference>
<evidence type="ECO:0000256" key="1">
    <source>
        <dbReference type="ARBA" id="ARBA00007847"/>
    </source>
</evidence>
<sequence length="229" mass="25238">MKKLGLIGGTGPESTLLYYRKFVYEANKRVGDTFFPSLTIESINVYDVLAMCGRKDYEALTKYLAEAVGNLVAAGAEVVALTGNTPHIVFNELQSCTTVPLISIIESTCAEVQTKSLKKVGLVGTRFTMEADFFKQPFTEAGIQVVVPRGDEIDFIADKIHDELERGIIKPQTRDKFTAVIERMYQDKGIEAIILGCTELPLLFAGTELPVKALDTVDIHIEALFKALQ</sequence>
<dbReference type="AlphaFoldDB" id="A0A318FCW3"/>
<dbReference type="RefSeq" id="WP_110276294.1">
    <property type="nucleotide sequence ID" value="NZ_QJJG01000019.1"/>
</dbReference>
<dbReference type="InterPro" id="IPR033134">
    <property type="entry name" value="Asp/Glu_racemase_AS_2"/>
</dbReference>
<evidence type="ECO:0000256" key="2">
    <source>
        <dbReference type="ARBA" id="ARBA00023235"/>
    </source>
</evidence>
<evidence type="ECO:0000313" key="4">
    <source>
        <dbReference type="Proteomes" id="UP000247485"/>
    </source>
</evidence>
<gene>
    <name evidence="3" type="ORF">DET57_1193</name>
</gene>
<comment type="similarity">
    <text evidence="1">Belongs to the aspartate/glutamate racemases family.</text>
</comment>
<reference evidence="3 4" key="1">
    <citation type="submission" date="2018-05" db="EMBL/GenBank/DDBJ databases">
        <title>Freshwater and sediment microbial communities from various areas in North America, analyzing microbe dynamics in response to fracking.</title>
        <authorList>
            <person name="Lamendella R."/>
        </authorList>
    </citation>
    <scope>NUCLEOTIDE SEQUENCE [LARGE SCALE GENOMIC DNA]</scope>
    <source>
        <strain evidence="3 4">67</strain>
    </source>
</reference>
<dbReference type="PANTHER" id="PTHR21198">
    <property type="entry name" value="GLUTAMATE RACEMASE"/>
    <property type="match status" value="1"/>
</dbReference>
<name>A0A318FCW3_KLEOX</name>
<dbReference type="Proteomes" id="UP000247485">
    <property type="component" value="Unassembled WGS sequence"/>
</dbReference>
<protein>
    <submittedName>
        <fullName evidence="3">Aspartate racemase</fullName>
    </submittedName>
</protein>
<evidence type="ECO:0000313" key="3">
    <source>
        <dbReference type="EMBL" id="PXW39519.1"/>
    </source>
</evidence>
<dbReference type="GO" id="GO:0047661">
    <property type="term" value="F:amino-acid racemase activity"/>
    <property type="evidence" value="ECO:0007669"/>
    <property type="project" value="InterPro"/>
</dbReference>
<dbReference type="EMBL" id="QJJG01000019">
    <property type="protein sequence ID" value="PXW39519.1"/>
    <property type="molecule type" value="Genomic_DNA"/>
</dbReference>
<dbReference type="PROSITE" id="PS00924">
    <property type="entry name" value="ASP_GLU_RACEMASE_2"/>
    <property type="match status" value="1"/>
</dbReference>
<proteinExistence type="inferred from homology"/>
<keyword evidence="2" id="KW-0413">Isomerase</keyword>
<dbReference type="NCBIfam" id="TIGR00035">
    <property type="entry name" value="asp_race"/>
    <property type="match status" value="1"/>
</dbReference>
<comment type="caution">
    <text evidence="3">The sequence shown here is derived from an EMBL/GenBank/DDBJ whole genome shotgun (WGS) entry which is preliminary data.</text>
</comment>
<dbReference type="SUPFAM" id="SSF53681">
    <property type="entry name" value="Aspartate/glutamate racemase"/>
    <property type="match status" value="2"/>
</dbReference>